<dbReference type="InParanoid" id="A0A7M7HL26"/>
<keyword evidence="3" id="KW-0813">Transport</keyword>
<dbReference type="GeneID" id="100887899"/>
<keyword evidence="6" id="KW-1185">Reference proteome</keyword>
<dbReference type="InterPro" id="IPR006202">
    <property type="entry name" value="Neur_chan_lig-bd"/>
</dbReference>
<reference evidence="6" key="1">
    <citation type="submission" date="2015-02" db="EMBL/GenBank/DDBJ databases">
        <title>Genome sequencing for Strongylocentrotus purpuratus.</title>
        <authorList>
            <person name="Murali S."/>
            <person name="Liu Y."/>
            <person name="Vee V."/>
            <person name="English A."/>
            <person name="Wang M."/>
            <person name="Skinner E."/>
            <person name="Han Y."/>
            <person name="Muzny D.M."/>
            <person name="Worley K.C."/>
            <person name="Gibbs R.A."/>
        </authorList>
    </citation>
    <scope>NUCLEOTIDE SEQUENCE</scope>
</reference>
<dbReference type="SUPFAM" id="SSF63712">
    <property type="entry name" value="Nicotinic receptor ligand binding domain-like"/>
    <property type="match status" value="1"/>
</dbReference>
<dbReference type="GO" id="GO:0005886">
    <property type="term" value="C:plasma membrane"/>
    <property type="evidence" value="ECO:0000318"/>
    <property type="project" value="GO_Central"/>
</dbReference>
<dbReference type="GO" id="GO:1904315">
    <property type="term" value="F:transmitter-gated monoatomic ion channel activity involved in regulation of postsynaptic membrane potential"/>
    <property type="evidence" value="ECO:0000318"/>
    <property type="project" value="GO_Central"/>
</dbReference>
<feature type="transmembrane region" description="Helical" evidence="3">
    <location>
        <begin position="334"/>
        <end position="356"/>
    </location>
</feature>
<dbReference type="PROSITE" id="PS00236">
    <property type="entry name" value="NEUROTR_ION_CHANNEL"/>
    <property type="match status" value="1"/>
</dbReference>
<dbReference type="GO" id="GO:0034220">
    <property type="term" value="P:monoatomic ion transmembrane transport"/>
    <property type="evidence" value="ECO:0000318"/>
    <property type="project" value="GO_Central"/>
</dbReference>
<dbReference type="CDD" id="cd18989">
    <property type="entry name" value="LGIC_ECD_cation"/>
    <property type="match status" value="1"/>
</dbReference>
<dbReference type="GO" id="GO:1902495">
    <property type="term" value="C:transmembrane transporter complex"/>
    <property type="evidence" value="ECO:0000318"/>
    <property type="project" value="GO_Central"/>
</dbReference>
<dbReference type="AlphaFoldDB" id="A0A7M7HL26"/>
<dbReference type="GO" id="GO:0042391">
    <property type="term" value="P:regulation of membrane potential"/>
    <property type="evidence" value="ECO:0000318"/>
    <property type="project" value="GO_Central"/>
</dbReference>
<dbReference type="OrthoDB" id="410315at2759"/>
<dbReference type="InterPro" id="IPR036734">
    <property type="entry name" value="Neur_chan_lig-bd_sf"/>
</dbReference>
<evidence type="ECO:0000313" key="6">
    <source>
        <dbReference type="Proteomes" id="UP000007110"/>
    </source>
</evidence>
<dbReference type="Gene3D" id="2.70.170.10">
    <property type="entry name" value="Neurotransmitter-gated ion-channel ligand-binding domain"/>
    <property type="match status" value="1"/>
</dbReference>
<feature type="transmembrane region" description="Helical" evidence="3">
    <location>
        <begin position="377"/>
        <end position="402"/>
    </location>
</feature>
<dbReference type="InterPro" id="IPR006201">
    <property type="entry name" value="Neur_channel"/>
</dbReference>
<feature type="domain" description="Neurotransmitter-gated ion-channel ligand-binding" evidence="4">
    <location>
        <begin position="29"/>
        <end position="228"/>
    </location>
</feature>
<keyword evidence="3" id="KW-0406">Ion transport</keyword>
<feature type="chain" id="PRO_5033949219" description="Neurotransmitter-gated ion-channel ligand-binding domain-containing protein" evidence="3">
    <location>
        <begin position="22"/>
        <end position="403"/>
    </location>
</feature>
<dbReference type="InterPro" id="IPR018000">
    <property type="entry name" value="Neurotransmitter_ion_chnl_CS"/>
</dbReference>
<dbReference type="EnsemblMetazoa" id="XM_003723362">
    <property type="protein sequence ID" value="XP_003723410"/>
    <property type="gene ID" value="LOC100887899"/>
</dbReference>
<comment type="similarity">
    <text evidence="3">Belongs to the ligand-gated ion channel (TC 1.A.9) family.</text>
</comment>
<keyword evidence="2 3" id="KW-0472">Membrane</keyword>
<feature type="transmembrane region" description="Helical" evidence="3">
    <location>
        <begin position="275"/>
        <end position="295"/>
    </location>
</feature>
<keyword evidence="3" id="KW-0812">Transmembrane</keyword>
<evidence type="ECO:0000256" key="3">
    <source>
        <dbReference type="RuleBase" id="RU000687"/>
    </source>
</evidence>
<keyword evidence="3" id="KW-0407">Ion channel</keyword>
<evidence type="ECO:0000256" key="1">
    <source>
        <dbReference type="ARBA" id="ARBA00004141"/>
    </source>
</evidence>
<proteinExistence type="inferred from homology"/>
<dbReference type="GO" id="GO:0004888">
    <property type="term" value="F:transmembrane signaling receptor activity"/>
    <property type="evidence" value="ECO:0007669"/>
    <property type="project" value="InterPro"/>
</dbReference>
<organism evidence="5 6">
    <name type="scientific">Strongylocentrotus purpuratus</name>
    <name type="common">Purple sea urchin</name>
    <dbReference type="NCBI Taxonomy" id="7668"/>
    <lineage>
        <taxon>Eukaryota</taxon>
        <taxon>Metazoa</taxon>
        <taxon>Echinodermata</taxon>
        <taxon>Eleutherozoa</taxon>
        <taxon>Echinozoa</taxon>
        <taxon>Echinoidea</taxon>
        <taxon>Euechinoidea</taxon>
        <taxon>Echinacea</taxon>
        <taxon>Camarodonta</taxon>
        <taxon>Echinidea</taxon>
        <taxon>Strongylocentrotidae</taxon>
        <taxon>Strongylocentrotus</taxon>
    </lineage>
</organism>
<accession>A0A7M7HL26</accession>
<dbReference type="KEGG" id="spu:100887899"/>
<feature type="signal peptide" evidence="3">
    <location>
        <begin position="1"/>
        <end position="21"/>
    </location>
</feature>
<evidence type="ECO:0000256" key="2">
    <source>
        <dbReference type="ARBA" id="ARBA00023136"/>
    </source>
</evidence>
<comment type="subcellular location">
    <subcellularLocation>
        <location evidence="1">Membrane</location>
        <topology evidence="1">Multi-pass membrane protein</topology>
    </subcellularLocation>
</comment>
<dbReference type="RefSeq" id="XP_003723410.2">
    <property type="nucleotide sequence ID" value="XM_003723362.3"/>
</dbReference>
<dbReference type="FunFam" id="2.70.170.10:FF:000153">
    <property type="entry name" value="Uncharacterized protein"/>
    <property type="match status" value="1"/>
</dbReference>
<dbReference type="GO" id="GO:0005231">
    <property type="term" value="F:excitatory extracellular ligand-gated monoatomic ion channel activity"/>
    <property type="evidence" value="ECO:0000318"/>
    <property type="project" value="GO_Central"/>
</dbReference>
<feature type="transmembrane region" description="Helical" evidence="3">
    <location>
        <begin position="302"/>
        <end position="322"/>
    </location>
</feature>
<dbReference type="GO" id="GO:0098794">
    <property type="term" value="C:postsynapse"/>
    <property type="evidence" value="ECO:0007669"/>
    <property type="project" value="GOC"/>
</dbReference>
<dbReference type="GO" id="GO:0007268">
    <property type="term" value="P:chemical synaptic transmission"/>
    <property type="evidence" value="ECO:0000318"/>
    <property type="project" value="GO_Central"/>
</dbReference>
<protein>
    <recommendedName>
        <fullName evidence="4">Neurotransmitter-gated ion-channel ligand-binding domain-containing protein</fullName>
    </recommendedName>
</protein>
<evidence type="ECO:0000313" key="5">
    <source>
        <dbReference type="EnsemblMetazoa" id="XP_011677233"/>
    </source>
</evidence>
<name>A0A7M7HL26_STRPU</name>
<dbReference type="PRINTS" id="PR00252">
    <property type="entry name" value="NRIONCHANNEL"/>
</dbReference>
<reference evidence="5" key="2">
    <citation type="submission" date="2021-01" db="UniProtKB">
        <authorList>
            <consortium name="EnsemblMetazoa"/>
        </authorList>
    </citation>
    <scope>IDENTIFICATION</scope>
</reference>
<keyword evidence="3" id="KW-0732">Signal</keyword>
<dbReference type="EnsemblMetazoa" id="XM_011678931">
    <property type="protein sequence ID" value="XP_011677233"/>
    <property type="gene ID" value="LOC100887899"/>
</dbReference>
<dbReference type="Proteomes" id="UP000007110">
    <property type="component" value="Unassembled WGS sequence"/>
</dbReference>
<evidence type="ECO:0000259" key="4">
    <source>
        <dbReference type="Pfam" id="PF02931"/>
    </source>
</evidence>
<dbReference type="RefSeq" id="XP_011677233.2">
    <property type="nucleotide sequence ID" value="XM_011678931.2"/>
</dbReference>
<dbReference type="Pfam" id="PF02931">
    <property type="entry name" value="Neur_chan_LBD"/>
    <property type="match status" value="1"/>
</dbReference>
<dbReference type="PANTHER" id="PTHR18945">
    <property type="entry name" value="NEUROTRANSMITTER GATED ION CHANNEL"/>
    <property type="match status" value="1"/>
</dbReference>
<dbReference type="GO" id="GO:0043005">
    <property type="term" value="C:neuron projection"/>
    <property type="evidence" value="ECO:0000318"/>
    <property type="project" value="GO_Central"/>
</dbReference>
<sequence>MSFSWEYLFLSFLGMLTITTAQYASGASLNRDLFSYYDKDLPPSYGESTTVDMSLSLEKLNKLDFYKGTIQMTVTLKMMWKDFRLRWDPAQYGNISDILIPSSKLWIPEISLYNSNSPSEMLKGFSAHVYSYGSISYHPSMKIEADCSLDLKDYPNDTQTCQLVYGYGMFDTSRISLRSTSDTMHLDEYRENPLWEPFNTSAVKHTREFVCCEEVYDDITYSLTVRRREGHGRIVSAVGMDDGMHGSMHPSYSVNRGGGGGRVHASNQAEDKSSAFWVTSMITTWLILTVFLVGPSSAGIRIIFGGFIIVALVVLSVALNAQVDNFPETKLGRFLMGGMTVTAVVIIINGLVHRCYPKEHPVHLNDGERSKSKKLRIFVFIDIVAFLITVIILGTLTGLIFAY</sequence>
<keyword evidence="3" id="KW-1133">Transmembrane helix</keyword>
<dbReference type="GO" id="GO:0045202">
    <property type="term" value="C:synapse"/>
    <property type="evidence" value="ECO:0000318"/>
    <property type="project" value="GO_Central"/>
</dbReference>